<accession>A0A386H4S8</accession>
<keyword evidence="10" id="KW-1185">Reference proteome</keyword>
<evidence type="ECO:0000259" key="6">
    <source>
        <dbReference type="Pfam" id="PF01368"/>
    </source>
</evidence>
<dbReference type="Pfam" id="PF01368">
    <property type="entry name" value="DHH"/>
    <property type="match status" value="1"/>
</dbReference>
<dbReference type="Gene3D" id="3.90.1640.30">
    <property type="match status" value="1"/>
</dbReference>
<keyword evidence="4" id="KW-0378">Hydrolase</keyword>
<dbReference type="Gene3D" id="3.10.310.30">
    <property type="match status" value="1"/>
</dbReference>
<dbReference type="GO" id="GO:0006281">
    <property type="term" value="P:DNA repair"/>
    <property type="evidence" value="ECO:0007669"/>
    <property type="project" value="InterPro"/>
</dbReference>
<comment type="similarity">
    <text evidence="1">Belongs to the RecJ family.</text>
</comment>
<organism evidence="9 10">
    <name type="scientific">Clostridium fermenticellae</name>
    <dbReference type="NCBI Taxonomy" id="2068654"/>
    <lineage>
        <taxon>Bacteria</taxon>
        <taxon>Bacillati</taxon>
        <taxon>Bacillota</taxon>
        <taxon>Clostridia</taxon>
        <taxon>Eubacteriales</taxon>
        <taxon>Clostridiaceae</taxon>
        <taxon>Clostridium</taxon>
    </lineage>
</organism>
<evidence type="ECO:0000259" key="8">
    <source>
        <dbReference type="Pfam" id="PF17768"/>
    </source>
</evidence>
<evidence type="ECO:0000259" key="7">
    <source>
        <dbReference type="Pfam" id="PF02272"/>
    </source>
</evidence>
<dbReference type="RefSeq" id="WP_119972971.1">
    <property type="nucleotide sequence ID" value="NZ_CP032416.1"/>
</dbReference>
<dbReference type="KEGG" id="cfer:D4Z93_09415"/>
<feature type="domain" description="DHHA1" evidence="7">
    <location>
        <begin position="355"/>
        <end position="447"/>
    </location>
</feature>
<reference evidence="9 10" key="1">
    <citation type="journal article" date="2019" name="Int. J. Syst. Evol. Microbiol.">
        <title>Clostridium fermenticellae sp. nov., isolated from the mud in a fermentation cellar for the production of the Chinese liquor, baijiu.</title>
        <authorList>
            <person name="Xu P.X."/>
            <person name="Chai L.J."/>
            <person name="Qiu T."/>
            <person name="Zhang X.J."/>
            <person name="Lu Z.M."/>
            <person name="Xiao C."/>
            <person name="Wang S.T."/>
            <person name="Shen C.H."/>
            <person name="Shi J.S."/>
            <person name="Xu Z.H."/>
        </authorList>
    </citation>
    <scope>NUCLEOTIDE SEQUENCE [LARGE SCALE GENOMIC DNA]</scope>
    <source>
        <strain evidence="9 10">JN500901</strain>
    </source>
</reference>
<keyword evidence="5 9" id="KW-0269">Exonuclease</keyword>
<evidence type="ECO:0000256" key="3">
    <source>
        <dbReference type="ARBA" id="ARBA00022722"/>
    </source>
</evidence>
<dbReference type="GO" id="GO:0003676">
    <property type="term" value="F:nucleic acid binding"/>
    <property type="evidence" value="ECO:0007669"/>
    <property type="project" value="InterPro"/>
</dbReference>
<dbReference type="Proteomes" id="UP000266301">
    <property type="component" value="Chromosome"/>
</dbReference>
<evidence type="ECO:0000256" key="4">
    <source>
        <dbReference type="ARBA" id="ARBA00022801"/>
    </source>
</evidence>
<dbReference type="InterPro" id="IPR003156">
    <property type="entry name" value="DHHA1_dom"/>
</dbReference>
<dbReference type="Pfam" id="PF17768">
    <property type="entry name" value="RecJ_OB"/>
    <property type="match status" value="1"/>
</dbReference>
<keyword evidence="3" id="KW-0540">Nuclease</keyword>
<dbReference type="InterPro" id="IPR001667">
    <property type="entry name" value="DDH_dom"/>
</dbReference>
<dbReference type="EMBL" id="CP032416">
    <property type="protein sequence ID" value="AYD40737.1"/>
    <property type="molecule type" value="Genomic_DNA"/>
</dbReference>
<dbReference type="AlphaFoldDB" id="A0A386H4S8"/>
<name>A0A386H4S8_9CLOT</name>
<evidence type="ECO:0000256" key="2">
    <source>
        <dbReference type="ARBA" id="ARBA00019841"/>
    </source>
</evidence>
<gene>
    <name evidence="9" type="primary">recJ</name>
    <name evidence="9" type="ORF">D4Z93_09415</name>
</gene>
<protein>
    <recommendedName>
        <fullName evidence="2">Single-stranded-DNA-specific exonuclease RecJ</fullName>
    </recommendedName>
</protein>
<feature type="domain" description="RecJ OB" evidence="8">
    <location>
        <begin position="461"/>
        <end position="580"/>
    </location>
</feature>
<dbReference type="OrthoDB" id="9809852at2"/>
<evidence type="ECO:0000313" key="9">
    <source>
        <dbReference type="EMBL" id="AYD40737.1"/>
    </source>
</evidence>
<proteinExistence type="inferred from homology"/>
<evidence type="ECO:0000256" key="1">
    <source>
        <dbReference type="ARBA" id="ARBA00005915"/>
    </source>
</evidence>
<dbReference type="GO" id="GO:0008409">
    <property type="term" value="F:5'-3' exonuclease activity"/>
    <property type="evidence" value="ECO:0007669"/>
    <property type="project" value="InterPro"/>
</dbReference>
<dbReference type="PANTHER" id="PTHR30255:SF2">
    <property type="entry name" value="SINGLE-STRANDED-DNA-SPECIFIC EXONUCLEASE RECJ"/>
    <property type="match status" value="1"/>
</dbReference>
<dbReference type="SUPFAM" id="SSF64182">
    <property type="entry name" value="DHH phosphoesterases"/>
    <property type="match status" value="1"/>
</dbReference>
<dbReference type="Pfam" id="PF02272">
    <property type="entry name" value="DHHA1"/>
    <property type="match status" value="1"/>
</dbReference>
<dbReference type="InterPro" id="IPR038763">
    <property type="entry name" value="DHH_sf"/>
</dbReference>
<dbReference type="InterPro" id="IPR041122">
    <property type="entry name" value="RecJ_OB"/>
</dbReference>
<dbReference type="GO" id="GO:0006310">
    <property type="term" value="P:DNA recombination"/>
    <property type="evidence" value="ECO:0007669"/>
    <property type="project" value="InterPro"/>
</dbReference>
<dbReference type="PANTHER" id="PTHR30255">
    <property type="entry name" value="SINGLE-STRANDED-DNA-SPECIFIC EXONUCLEASE RECJ"/>
    <property type="match status" value="1"/>
</dbReference>
<dbReference type="NCBIfam" id="TIGR00644">
    <property type="entry name" value="recJ"/>
    <property type="match status" value="1"/>
</dbReference>
<sequence length="587" mass="66833">MSRWMIKNKKCDMDKICNLIGEDEIIVKTLLNREIYTLKGMKCFLKPSFENLHDPIKMKDIDRAVDIIIDSINKKLKILIIGDYDVDGIMSAFVLCSALKEFKANVNYYIPDRITDGYGINISMVDRAYKDGYDVIMTCDNGIAASEQIKYAKKLGMIVIVTDHHDIPFIEDEYQNRKYIVPNADAVVNPKQLNCEYPFKSLCGAGIVFKFVQLLYDRITKNKIEANKFIEYVAIATICDVVDLVDENRFIVKYGLNLLNTTNNLGLKALKKITGVSDKVMNSYIIGFIIGPCFNAAGRLEDASISLRLLFTNDQSEAEKLALKLYTLNKKRQEMTNHGVEEAVNYIEKFSIQDNKVLVIYIPELHESIAGIVAGRIRERYNLPTIILTRGKTSIKGSGRSIEGYNMFEELLKCKNLLEKFGGHPMAAGLSLAEPNIKPLMKRLNDNCSLTDEDIIPKIIIDCSLPFKKISLKFAENIRNLEPFGKGNPKPVFAEKGISIIKVAFLDKNGRFLKFTLKQGRLYFNAVMFQGLDELKRLIFGTKQNNVSIYEYLSSIKIDIVFYVNINEYMGKEYLQLQIKELRKSAL</sequence>
<dbReference type="InterPro" id="IPR051673">
    <property type="entry name" value="SSDNA_exonuclease_RecJ"/>
</dbReference>
<evidence type="ECO:0000256" key="5">
    <source>
        <dbReference type="ARBA" id="ARBA00022839"/>
    </source>
</evidence>
<dbReference type="InterPro" id="IPR004610">
    <property type="entry name" value="RecJ"/>
</dbReference>
<evidence type="ECO:0000313" key="10">
    <source>
        <dbReference type="Proteomes" id="UP000266301"/>
    </source>
</evidence>
<feature type="domain" description="DDH" evidence="6">
    <location>
        <begin position="77"/>
        <end position="237"/>
    </location>
</feature>